<reference evidence="3" key="1">
    <citation type="submission" date="2021-06" db="EMBL/GenBank/DDBJ databases">
        <title>Comparative genomics, transcriptomics and evolutionary studies reveal genomic signatures of adaptation to plant cell wall in hemibiotrophic fungi.</title>
        <authorList>
            <consortium name="DOE Joint Genome Institute"/>
            <person name="Baroncelli R."/>
            <person name="Diaz J.F."/>
            <person name="Benocci T."/>
            <person name="Peng M."/>
            <person name="Battaglia E."/>
            <person name="Haridas S."/>
            <person name="Andreopoulos W."/>
            <person name="Labutti K."/>
            <person name="Pangilinan J."/>
            <person name="Floch G.L."/>
            <person name="Makela M.R."/>
            <person name="Henrissat B."/>
            <person name="Grigoriev I.V."/>
            <person name="Crouch J.A."/>
            <person name="De Vries R.P."/>
            <person name="Sukno S.A."/>
            <person name="Thon M.R."/>
        </authorList>
    </citation>
    <scope>NUCLEOTIDE SEQUENCE</scope>
    <source>
        <strain evidence="3">CBS 125086</strain>
    </source>
</reference>
<feature type="region of interest" description="Disordered" evidence="1">
    <location>
        <begin position="23"/>
        <end position="56"/>
    </location>
</feature>
<keyword evidence="2" id="KW-0732">Signal</keyword>
<gene>
    <name evidence="3" type="ORF">LY79DRAFT_665075</name>
</gene>
<proteinExistence type="predicted"/>
<dbReference type="GeneID" id="85447243"/>
<sequence length="289" mass="31225">MVCPSLSLATLSLVALAAASPISTKPRQPGHGKTPAILPKRSHPEVRTNNGKSMDSKMIPGVGNNWQCFDPVGTTPRPNPLDCQALFAEWNAMGRLTLEKTGGCDFKHHRSCFTYVCALKDTVEVDASLLAARMMNPMQTTCVVNGKNGIWTNDEETLSIVFDEDPDVEIPEDAFENGDSDDGDSDDGDSDDGDSDDGDSDDGDSDDTDENNESDDNDPDDNNDSDDTDENNESDGNDPDDNEGDADEDSGDENPDDDNTNNEDPTDEDGDDGGDDAGSDDEISWRRRF</sequence>
<name>A0AAD8QCC8_9PEZI</name>
<dbReference type="EMBL" id="JAHLJV010000002">
    <property type="protein sequence ID" value="KAK1599381.1"/>
    <property type="molecule type" value="Genomic_DNA"/>
</dbReference>
<evidence type="ECO:0000256" key="2">
    <source>
        <dbReference type="SAM" id="SignalP"/>
    </source>
</evidence>
<keyword evidence="4" id="KW-1185">Reference proteome</keyword>
<dbReference type="RefSeq" id="XP_060419970.1">
    <property type="nucleotide sequence ID" value="XM_060563003.1"/>
</dbReference>
<feature type="region of interest" description="Disordered" evidence="1">
    <location>
        <begin position="170"/>
        <end position="289"/>
    </location>
</feature>
<evidence type="ECO:0000256" key="1">
    <source>
        <dbReference type="SAM" id="MobiDB-lite"/>
    </source>
</evidence>
<comment type="caution">
    <text evidence="3">The sequence shown here is derived from an EMBL/GenBank/DDBJ whole genome shotgun (WGS) entry which is preliminary data.</text>
</comment>
<accession>A0AAD8QCC8</accession>
<organism evidence="3 4">
    <name type="scientific">Colletotrichum navitas</name>
    <dbReference type="NCBI Taxonomy" id="681940"/>
    <lineage>
        <taxon>Eukaryota</taxon>
        <taxon>Fungi</taxon>
        <taxon>Dikarya</taxon>
        <taxon>Ascomycota</taxon>
        <taxon>Pezizomycotina</taxon>
        <taxon>Sordariomycetes</taxon>
        <taxon>Hypocreomycetidae</taxon>
        <taxon>Glomerellales</taxon>
        <taxon>Glomerellaceae</taxon>
        <taxon>Colletotrichum</taxon>
        <taxon>Colletotrichum graminicola species complex</taxon>
    </lineage>
</organism>
<evidence type="ECO:0000313" key="3">
    <source>
        <dbReference type="EMBL" id="KAK1599381.1"/>
    </source>
</evidence>
<dbReference type="Proteomes" id="UP001230504">
    <property type="component" value="Unassembled WGS sequence"/>
</dbReference>
<feature type="chain" id="PRO_5042026171" evidence="2">
    <location>
        <begin position="20"/>
        <end position="289"/>
    </location>
</feature>
<dbReference type="AlphaFoldDB" id="A0AAD8QCC8"/>
<protein>
    <submittedName>
        <fullName evidence="3">Uncharacterized protein</fullName>
    </submittedName>
</protein>
<feature type="compositionally biased region" description="Acidic residues" evidence="1">
    <location>
        <begin position="170"/>
        <end position="282"/>
    </location>
</feature>
<evidence type="ECO:0000313" key="4">
    <source>
        <dbReference type="Proteomes" id="UP001230504"/>
    </source>
</evidence>
<feature type="signal peptide" evidence="2">
    <location>
        <begin position="1"/>
        <end position="19"/>
    </location>
</feature>